<dbReference type="Proteomes" id="UP000463883">
    <property type="component" value="Chromosome"/>
</dbReference>
<evidence type="ECO:0000313" key="2">
    <source>
        <dbReference type="Proteomes" id="UP000463883"/>
    </source>
</evidence>
<accession>A0A6P1MBQ3</accession>
<organism evidence="1 2">
    <name type="scientific">Aminipila terrae</name>
    <dbReference type="NCBI Taxonomy" id="2697030"/>
    <lineage>
        <taxon>Bacteria</taxon>
        <taxon>Bacillati</taxon>
        <taxon>Bacillota</taxon>
        <taxon>Clostridia</taxon>
        <taxon>Peptostreptococcales</taxon>
        <taxon>Anaerovoracaceae</taxon>
        <taxon>Aminipila</taxon>
    </lineage>
</organism>
<keyword evidence="2" id="KW-1185">Reference proteome</keyword>
<sequence length="144" mass="16792">MDIFLSINNREKVIQIPVLPPEFTIQSPSQNESYQTISTKEITLIGTMGLKTLSFSSIFPAQKVIYSKNCSMFGWEFVKEIEMMRDRRIPFRLIISETPINMPVTIESFEYGQKAGKKDINYSIEFKEFRFIQVKKNDFNSEKA</sequence>
<dbReference type="KEGG" id="amic:Ami3637_02880"/>
<dbReference type="AlphaFoldDB" id="A0A6P1MBQ3"/>
<evidence type="ECO:0008006" key="3">
    <source>
        <dbReference type="Google" id="ProtNLM"/>
    </source>
</evidence>
<dbReference type="EMBL" id="CP047591">
    <property type="protein sequence ID" value="QHI71462.1"/>
    <property type="molecule type" value="Genomic_DNA"/>
</dbReference>
<proteinExistence type="predicted"/>
<gene>
    <name evidence="1" type="ORF">Ami3637_02880</name>
</gene>
<reference evidence="1 2" key="1">
    <citation type="submission" date="2020-01" db="EMBL/GenBank/DDBJ databases">
        <title>Genomic analysis of Aminipila sp. CBA3637.</title>
        <authorList>
            <person name="Kim Y.B."/>
            <person name="Roh S.W."/>
        </authorList>
    </citation>
    <scope>NUCLEOTIDE SEQUENCE [LARGE SCALE GENOMIC DNA]</scope>
    <source>
        <strain evidence="1 2">CBA3637</strain>
    </source>
</reference>
<protein>
    <recommendedName>
        <fullName evidence="3">Phage portal protein</fullName>
    </recommendedName>
</protein>
<dbReference type="RefSeq" id="WP_162361237.1">
    <property type="nucleotide sequence ID" value="NZ_CP047591.1"/>
</dbReference>
<name>A0A6P1MBQ3_9FIRM</name>
<evidence type="ECO:0000313" key="1">
    <source>
        <dbReference type="EMBL" id="QHI71462.1"/>
    </source>
</evidence>